<keyword evidence="2" id="KW-0472">Membrane</keyword>
<evidence type="ECO:0000256" key="2">
    <source>
        <dbReference type="SAM" id="Phobius"/>
    </source>
</evidence>
<evidence type="ECO:0000313" key="4">
    <source>
        <dbReference type="Proteomes" id="UP001320715"/>
    </source>
</evidence>
<dbReference type="RefSeq" id="WP_152008447.1">
    <property type="nucleotide sequence ID" value="NZ_JAAAML010000001.1"/>
</dbReference>
<protein>
    <submittedName>
        <fullName evidence="3">Uncharacterized protein</fullName>
    </submittedName>
</protein>
<dbReference type="Proteomes" id="UP001320715">
    <property type="component" value="Unassembled WGS sequence"/>
</dbReference>
<sequence length="142" mass="16023">MATGPAVTLKRLWRQNRWLTIAFALTLTLALVFIIRAGVFLVYWQQHQDEPIEGWMTVRYVARSYRVDPKLVHDAIGLPQTGPDRRPLIRIANDQRQSLDALTDRIIEAIRLDRAIRGVPDAGLNAARPPLPRASAPSDPQP</sequence>
<keyword evidence="2" id="KW-1133">Transmembrane helix</keyword>
<name>A0ABT1CP14_9HYPH</name>
<feature type="transmembrane region" description="Helical" evidence="2">
    <location>
        <begin position="18"/>
        <end position="44"/>
    </location>
</feature>
<organism evidence="3 4">
    <name type="scientific">Hoeflea alexandrii</name>
    <dbReference type="NCBI Taxonomy" id="288436"/>
    <lineage>
        <taxon>Bacteria</taxon>
        <taxon>Pseudomonadati</taxon>
        <taxon>Pseudomonadota</taxon>
        <taxon>Alphaproteobacteria</taxon>
        <taxon>Hyphomicrobiales</taxon>
        <taxon>Rhizobiaceae</taxon>
        <taxon>Hoeflea</taxon>
    </lineage>
</organism>
<proteinExistence type="predicted"/>
<keyword evidence="4" id="KW-1185">Reference proteome</keyword>
<feature type="region of interest" description="Disordered" evidence="1">
    <location>
        <begin position="123"/>
        <end position="142"/>
    </location>
</feature>
<dbReference type="EMBL" id="JAAAML010000001">
    <property type="protein sequence ID" value="MCO6407937.1"/>
    <property type="molecule type" value="Genomic_DNA"/>
</dbReference>
<comment type="caution">
    <text evidence="3">The sequence shown here is derived from an EMBL/GenBank/DDBJ whole genome shotgun (WGS) entry which is preliminary data.</text>
</comment>
<evidence type="ECO:0000313" key="3">
    <source>
        <dbReference type="EMBL" id="MCO6407937.1"/>
    </source>
</evidence>
<keyword evidence="2" id="KW-0812">Transmembrane</keyword>
<gene>
    <name evidence="3" type="ORF">GTW23_07080</name>
</gene>
<accession>A0ABT1CP14</accession>
<evidence type="ECO:0000256" key="1">
    <source>
        <dbReference type="SAM" id="MobiDB-lite"/>
    </source>
</evidence>
<reference evidence="3 4" key="1">
    <citation type="submission" date="2020-01" db="EMBL/GenBank/DDBJ databases">
        <title>Genomes of bacteria type strains.</title>
        <authorList>
            <person name="Chen J."/>
            <person name="Zhu S."/>
            <person name="Yang J."/>
        </authorList>
    </citation>
    <scope>NUCLEOTIDE SEQUENCE [LARGE SCALE GENOMIC DNA]</scope>
    <source>
        <strain evidence="3 4">DSM 16655</strain>
    </source>
</reference>